<comment type="caution">
    <text evidence="2">The sequence shown here is derived from an EMBL/GenBank/DDBJ whole genome shotgun (WGS) entry which is preliminary data.</text>
</comment>
<evidence type="ECO:0000313" key="3">
    <source>
        <dbReference type="Proteomes" id="UP000799772"/>
    </source>
</evidence>
<dbReference type="OrthoDB" id="3800738at2759"/>
<sequence>MSTQDITCSRMLLVPELLEMVLVHMPPTDLYRYRRVCRTWQNLMQTSPKLRRAMYLNERVEFDAKVTENMTFNPLFTTDLYGGEICNEWAGQSPCARIYLSKEQLVDLIETPGSRSLAPKLPPIDDMLLTNPPVRWSYVTDIWIMYHGENLTCHYGCIRPGEDAQSNEEYVAREFRSRVLPWDWGTCEEEFKIWLSQRSARYRGLVEYVDGDSALTIKPLLEYLKDSSNEGARSWEVLLSLGPFLTPLIPKTHAYRTALNNGICPRSV</sequence>
<dbReference type="Pfam" id="PF00646">
    <property type="entry name" value="F-box"/>
    <property type="match status" value="1"/>
</dbReference>
<gene>
    <name evidence="2" type="ORF">NA57DRAFT_71019</name>
</gene>
<dbReference type="Proteomes" id="UP000799772">
    <property type="component" value="Unassembled WGS sequence"/>
</dbReference>
<dbReference type="SUPFAM" id="SSF81383">
    <property type="entry name" value="F-box domain"/>
    <property type="match status" value="1"/>
</dbReference>
<dbReference type="PROSITE" id="PS50181">
    <property type="entry name" value="FBOX"/>
    <property type="match status" value="1"/>
</dbReference>
<dbReference type="Gene3D" id="1.20.1280.50">
    <property type="match status" value="1"/>
</dbReference>
<name>A0A9P4MGU2_9PEZI</name>
<feature type="domain" description="F-box" evidence="1">
    <location>
        <begin position="7"/>
        <end position="53"/>
    </location>
</feature>
<proteinExistence type="predicted"/>
<dbReference type="InterPro" id="IPR036047">
    <property type="entry name" value="F-box-like_dom_sf"/>
</dbReference>
<evidence type="ECO:0000259" key="1">
    <source>
        <dbReference type="PROSITE" id="PS50181"/>
    </source>
</evidence>
<organism evidence="2 3">
    <name type="scientific">Rhizodiscina lignyota</name>
    <dbReference type="NCBI Taxonomy" id="1504668"/>
    <lineage>
        <taxon>Eukaryota</taxon>
        <taxon>Fungi</taxon>
        <taxon>Dikarya</taxon>
        <taxon>Ascomycota</taxon>
        <taxon>Pezizomycotina</taxon>
        <taxon>Dothideomycetes</taxon>
        <taxon>Pleosporomycetidae</taxon>
        <taxon>Aulographales</taxon>
        <taxon>Rhizodiscinaceae</taxon>
        <taxon>Rhizodiscina</taxon>
    </lineage>
</organism>
<dbReference type="InterPro" id="IPR001810">
    <property type="entry name" value="F-box_dom"/>
</dbReference>
<dbReference type="EMBL" id="ML978121">
    <property type="protein sequence ID" value="KAF2104814.1"/>
    <property type="molecule type" value="Genomic_DNA"/>
</dbReference>
<evidence type="ECO:0000313" key="2">
    <source>
        <dbReference type="EMBL" id="KAF2104814.1"/>
    </source>
</evidence>
<dbReference type="AlphaFoldDB" id="A0A9P4MGU2"/>
<protein>
    <recommendedName>
        <fullName evidence="1">F-box domain-containing protein</fullName>
    </recommendedName>
</protein>
<accession>A0A9P4MGU2</accession>
<keyword evidence="3" id="KW-1185">Reference proteome</keyword>
<reference evidence="2" key="1">
    <citation type="journal article" date="2020" name="Stud. Mycol.">
        <title>101 Dothideomycetes genomes: a test case for predicting lifestyles and emergence of pathogens.</title>
        <authorList>
            <person name="Haridas S."/>
            <person name="Albert R."/>
            <person name="Binder M."/>
            <person name="Bloem J."/>
            <person name="Labutti K."/>
            <person name="Salamov A."/>
            <person name="Andreopoulos B."/>
            <person name="Baker S."/>
            <person name="Barry K."/>
            <person name="Bills G."/>
            <person name="Bluhm B."/>
            <person name="Cannon C."/>
            <person name="Castanera R."/>
            <person name="Culley D."/>
            <person name="Daum C."/>
            <person name="Ezra D."/>
            <person name="Gonzalez J."/>
            <person name="Henrissat B."/>
            <person name="Kuo A."/>
            <person name="Liang C."/>
            <person name="Lipzen A."/>
            <person name="Lutzoni F."/>
            <person name="Magnuson J."/>
            <person name="Mondo S."/>
            <person name="Nolan M."/>
            <person name="Ohm R."/>
            <person name="Pangilinan J."/>
            <person name="Park H.-J."/>
            <person name="Ramirez L."/>
            <person name="Alfaro M."/>
            <person name="Sun H."/>
            <person name="Tritt A."/>
            <person name="Yoshinaga Y."/>
            <person name="Zwiers L.-H."/>
            <person name="Turgeon B."/>
            <person name="Goodwin S."/>
            <person name="Spatafora J."/>
            <person name="Crous P."/>
            <person name="Grigoriev I."/>
        </authorList>
    </citation>
    <scope>NUCLEOTIDE SEQUENCE</scope>
    <source>
        <strain evidence="2">CBS 133067</strain>
    </source>
</reference>